<organism evidence="4 5">
    <name type="scientific">Agrococcus versicolor</name>
    <dbReference type="NCBI Taxonomy" id="501482"/>
    <lineage>
        <taxon>Bacteria</taxon>
        <taxon>Bacillati</taxon>
        <taxon>Actinomycetota</taxon>
        <taxon>Actinomycetes</taxon>
        <taxon>Micrococcales</taxon>
        <taxon>Microbacteriaceae</taxon>
        <taxon>Agrococcus</taxon>
    </lineage>
</organism>
<dbReference type="PROSITE" id="PS50006">
    <property type="entry name" value="FHA_DOMAIN"/>
    <property type="match status" value="1"/>
</dbReference>
<evidence type="ECO:0000256" key="2">
    <source>
        <dbReference type="SAM" id="MobiDB-lite"/>
    </source>
</evidence>
<dbReference type="RefSeq" id="WP_344339882.1">
    <property type="nucleotide sequence ID" value="NZ_BAAAQT010000004.1"/>
</dbReference>
<dbReference type="Pfam" id="PF00498">
    <property type="entry name" value="FHA"/>
    <property type="match status" value="1"/>
</dbReference>
<keyword evidence="5" id="KW-1185">Reference proteome</keyword>
<dbReference type="InterPro" id="IPR000253">
    <property type="entry name" value="FHA_dom"/>
</dbReference>
<proteinExistence type="predicted"/>
<dbReference type="CDD" id="cd00060">
    <property type="entry name" value="FHA"/>
    <property type="match status" value="1"/>
</dbReference>
<evidence type="ECO:0000313" key="5">
    <source>
        <dbReference type="Proteomes" id="UP001501599"/>
    </source>
</evidence>
<dbReference type="EMBL" id="BAAAQT010000004">
    <property type="protein sequence ID" value="GAA2171276.1"/>
    <property type="molecule type" value="Genomic_DNA"/>
</dbReference>
<feature type="compositionally biased region" description="Pro residues" evidence="2">
    <location>
        <begin position="243"/>
        <end position="262"/>
    </location>
</feature>
<name>A0ABP5ME02_9MICO</name>
<feature type="compositionally biased region" description="Low complexity" evidence="2">
    <location>
        <begin position="162"/>
        <end position="176"/>
    </location>
</feature>
<dbReference type="Proteomes" id="UP001501599">
    <property type="component" value="Unassembled WGS sequence"/>
</dbReference>
<feature type="region of interest" description="Disordered" evidence="2">
    <location>
        <begin position="134"/>
        <end position="267"/>
    </location>
</feature>
<reference evidence="5" key="1">
    <citation type="journal article" date="2019" name="Int. J. Syst. Evol. Microbiol.">
        <title>The Global Catalogue of Microorganisms (GCM) 10K type strain sequencing project: providing services to taxonomists for standard genome sequencing and annotation.</title>
        <authorList>
            <consortium name="The Broad Institute Genomics Platform"/>
            <consortium name="The Broad Institute Genome Sequencing Center for Infectious Disease"/>
            <person name="Wu L."/>
            <person name="Ma J."/>
        </authorList>
    </citation>
    <scope>NUCLEOTIDE SEQUENCE [LARGE SCALE GENOMIC DNA]</scope>
    <source>
        <strain evidence="5">JCM 16026</strain>
    </source>
</reference>
<evidence type="ECO:0000259" key="3">
    <source>
        <dbReference type="PROSITE" id="PS50006"/>
    </source>
</evidence>
<accession>A0ABP5ME02</accession>
<evidence type="ECO:0000313" key="4">
    <source>
        <dbReference type="EMBL" id="GAA2171276.1"/>
    </source>
</evidence>
<dbReference type="InterPro" id="IPR008984">
    <property type="entry name" value="SMAD_FHA_dom_sf"/>
</dbReference>
<feature type="compositionally biased region" description="Acidic residues" evidence="2">
    <location>
        <begin position="140"/>
        <end position="150"/>
    </location>
</feature>
<keyword evidence="1" id="KW-0597">Phosphoprotein</keyword>
<dbReference type="Gene3D" id="2.60.200.20">
    <property type="match status" value="1"/>
</dbReference>
<protein>
    <recommendedName>
        <fullName evidence="3">FHA domain-containing protein</fullName>
    </recommendedName>
</protein>
<gene>
    <name evidence="4" type="ORF">GCM10009846_04540</name>
</gene>
<dbReference type="SUPFAM" id="SSF49879">
    <property type="entry name" value="SMAD/FHA domain"/>
    <property type="match status" value="1"/>
</dbReference>
<evidence type="ECO:0000256" key="1">
    <source>
        <dbReference type="ARBA" id="ARBA00022553"/>
    </source>
</evidence>
<comment type="caution">
    <text evidence="4">The sequence shown here is derived from an EMBL/GenBank/DDBJ whole genome shotgun (WGS) entry which is preliminary data.</text>
</comment>
<feature type="domain" description="FHA" evidence="3">
    <location>
        <begin position="383"/>
        <end position="439"/>
    </location>
</feature>
<sequence length="482" mass="50050">MRTGYTTGEAWCVVRGDVLVVLDRGLDARSAGEIHGAMSPAALREEPLALAVLEPVEDGWLLWRRRGVPAVTTQALPDRTGETWGSDLLAVGSTVAFGAVGALADALPLEGGVVRASAVRVELVAPAVDVAPVGTTPAEVETEPEPEVEALPEPTPEPQTEPAPETQAAPAAAPALDPEPEPEPEPAPAPAPEPEPEPDTVTQTAPDPEPASEPESEPAPEPVPEPVPEAEPETVTQTSPTPDAEPTPEPASQPIPETPPTAHPGIVGIIDSVPGFIRPATVVSVPDLDLGDHDGMTITGDAARALAAAAREQQPAQQPVLGPATGPVVLSTLCAAGHVNPPGTTVCACGAAIETGTADQRARPEFAELVLPDGERVPLGRGVVLGRRPRSRRVEDGRVPRLVTVHSPSEDISRSHLEVRCEDWNVLAIDLESTNGTVLLREGAAPMRLRADAPQLVAFGDRLDLGDGVVVRVERARSEGAS</sequence>
<feature type="compositionally biased region" description="Pro residues" evidence="2">
    <location>
        <begin position="219"/>
        <end position="229"/>
    </location>
</feature>